<keyword evidence="1" id="KW-0175">Coiled coil</keyword>
<dbReference type="Proteomes" id="UP000053676">
    <property type="component" value="Unassembled WGS sequence"/>
</dbReference>
<dbReference type="KEGG" id="nai:NECAME_16576"/>
<dbReference type="InterPro" id="IPR036259">
    <property type="entry name" value="MFS_trans_sf"/>
</dbReference>
<organism evidence="3 4">
    <name type="scientific">Necator americanus</name>
    <name type="common">Human hookworm</name>
    <dbReference type="NCBI Taxonomy" id="51031"/>
    <lineage>
        <taxon>Eukaryota</taxon>
        <taxon>Metazoa</taxon>
        <taxon>Ecdysozoa</taxon>
        <taxon>Nematoda</taxon>
        <taxon>Chromadorea</taxon>
        <taxon>Rhabditida</taxon>
        <taxon>Rhabditina</taxon>
        <taxon>Rhabditomorpha</taxon>
        <taxon>Strongyloidea</taxon>
        <taxon>Ancylostomatidae</taxon>
        <taxon>Bunostominae</taxon>
        <taxon>Necator</taxon>
    </lineage>
</organism>
<feature type="transmembrane region" description="Helical" evidence="2">
    <location>
        <begin position="126"/>
        <end position="149"/>
    </location>
</feature>
<keyword evidence="2" id="KW-1133">Transmembrane helix</keyword>
<reference evidence="4" key="1">
    <citation type="journal article" date="2014" name="Nat. Genet.">
        <title>Genome of the human hookworm Necator americanus.</title>
        <authorList>
            <person name="Tang Y.T."/>
            <person name="Gao X."/>
            <person name="Rosa B.A."/>
            <person name="Abubucker S."/>
            <person name="Hallsworth-Pepin K."/>
            <person name="Martin J."/>
            <person name="Tyagi R."/>
            <person name="Heizer E."/>
            <person name="Zhang X."/>
            <person name="Bhonagiri-Palsikar V."/>
            <person name="Minx P."/>
            <person name="Warren W.C."/>
            <person name="Wang Q."/>
            <person name="Zhan B."/>
            <person name="Hotez P.J."/>
            <person name="Sternberg P.W."/>
            <person name="Dougall A."/>
            <person name="Gaze S.T."/>
            <person name="Mulvenna J."/>
            <person name="Sotillo J."/>
            <person name="Ranganathan S."/>
            <person name="Rabelo E.M."/>
            <person name="Wilson R.K."/>
            <person name="Felgner P.L."/>
            <person name="Bethony J."/>
            <person name="Hawdon J.M."/>
            <person name="Gasser R.B."/>
            <person name="Loukas A."/>
            <person name="Mitreva M."/>
        </authorList>
    </citation>
    <scope>NUCLEOTIDE SEQUENCE [LARGE SCALE GENOMIC DNA]</scope>
</reference>
<keyword evidence="2" id="KW-0812">Transmembrane</keyword>
<dbReference type="GO" id="GO:0016020">
    <property type="term" value="C:membrane"/>
    <property type="evidence" value="ECO:0007669"/>
    <property type="project" value="TreeGrafter"/>
</dbReference>
<dbReference type="PANTHER" id="PTHR23503:SF49">
    <property type="entry name" value="MAJOR FACILITATOR SUPERFAMILY (MFS) PROFILE DOMAIN-CONTAINING PROTEIN"/>
    <property type="match status" value="1"/>
</dbReference>
<evidence type="ECO:0008006" key="5">
    <source>
        <dbReference type="Google" id="ProtNLM"/>
    </source>
</evidence>
<gene>
    <name evidence="3" type="ORF">NECAME_16576</name>
</gene>
<evidence type="ECO:0000256" key="2">
    <source>
        <dbReference type="SAM" id="Phobius"/>
    </source>
</evidence>
<dbReference type="EMBL" id="KI657642">
    <property type="protein sequence ID" value="ETN85926.1"/>
    <property type="molecule type" value="Genomic_DNA"/>
</dbReference>
<proteinExistence type="predicted"/>
<evidence type="ECO:0000313" key="3">
    <source>
        <dbReference type="EMBL" id="ETN85926.1"/>
    </source>
</evidence>
<dbReference type="InterPro" id="IPR045263">
    <property type="entry name" value="GLUT"/>
</dbReference>
<dbReference type="Gene3D" id="1.20.1250.20">
    <property type="entry name" value="MFS general substrate transporter like domains"/>
    <property type="match status" value="1"/>
</dbReference>
<dbReference type="AlphaFoldDB" id="W2TY04"/>
<sequence length="158" mass="18052">MNEYLNDSFTDRYRPLDHHEAALASLRFYQGDREELQEELDKLQVESKHSDSGKNEGGVKMIITTSHLRRAFTISTAVLVLTLPFYPILQNSTYFFTHLHVPSVGVGPVVWFISPELVPLQYRSTMFCMCYGVHSMLVVLTNFATLPLIGKLPERTTQ</sequence>
<feature type="coiled-coil region" evidence="1">
    <location>
        <begin position="19"/>
        <end position="46"/>
    </location>
</feature>
<feature type="transmembrane region" description="Helical" evidence="2">
    <location>
        <begin position="71"/>
        <end position="89"/>
    </location>
</feature>
<evidence type="ECO:0000313" key="4">
    <source>
        <dbReference type="Proteomes" id="UP000053676"/>
    </source>
</evidence>
<dbReference type="GO" id="GO:0015149">
    <property type="term" value="F:hexose transmembrane transporter activity"/>
    <property type="evidence" value="ECO:0007669"/>
    <property type="project" value="TreeGrafter"/>
</dbReference>
<keyword evidence="2" id="KW-0472">Membrane</keyword>
<keyword evidence="4" id="KW-1185">Reference proteome</keyword>
<dbReference type="OrthoDB" id="4540492at2759"/>
<name>W2TY04_NECAM</name>
<dbReference type="PANTHER" id="PTHR23503">
    <property type="entry name" value="SOLUTE CARRIER FAMILY 2"/>
    <property type="match status" value="1"/>
</dbReference>
<feature type="transmembrane region" description="Helical" evidence="2">
    <location>
        <begin position="95"/>
        <end position="114"/>
    </location>
</feature>
<protein>
    <recommendedName>
        <fullName evidence="5">Major facilitator superfamily (MFS) profile domain-containing protein</fullName>
    </recommendedName>
</protein>
<evidence type="ECO:0000256" key="1">
    <source>
        <dbReference type="SAM" id="Coils"/>
    </source>
</evidence>
<accession>W2TY04</accession>